<proteinExistence type="predicted"/>
<dbReference type="Proteomes" id="UP001638806">
    <property type="component" value="Unassembled WGS sequence"/>
</dbReference>
<organism evidence="1 2">
    <name type="scientific">Purpureocillium lilacinum</name>
    <name type="common">Paecilomyces lilacinus</name>
    <dbReference type="NCBI Taxonomy" id="33203"/>
    <lineage>
        <taxon>Eukaryota</taxon>
        <taxon>Fungi</taxon>
        <taxon>Dikarya</taxon>
        <taxon>Ascomycota</taxon>
        <taxon>Pezizomycotina</taxon>
        <taxon>Sordariomycetes</taxon>
        <taxon>Hypocreomycetidae</taxon>
        <taxon>Hypocreales</taxon>
        <taxon>Ophiocordycipitaceae</taxon>
        <taxon>Purpureocillium</taxon>
    </lineage>
</organism>
<evidence type="ECO:0000313" key="1">
    <source>
        <dbReference type="EMBL" id="KAL3963713.1"/>
    </source>
</evidence>
<sequence>MVPNRSSAPSAARYPPAALFDLDRGSSSMTSRPLLGRPHQAIAPRTITEPQWEYSHQLPPVLAASHELFSNYDVVQPQEPVADIYHAHPSPNQEWAARHAAHIAGDRTVHPVVHSSEFAYAPHDVGMLGVNPHDPPSGPSSHQALTLPTCPSDDAADTLLSTSINAFPSQSPPRFVTQGWIRPGDSNLLPQGVPSASTAPASAAPNSTRTRRAPRKHTTKEEANFQCTVEGCGKFFSRSYNYKSHLETHDDQREYPFPCLVSGCNKKFVRKTDLQRHHQSVHVKERNHRCDYCGRLFARKDTLRRHMEDGCSKRFDIKTLDLHGRGLPVPVPPAPRIEQENSEGSGKGLLMPPLTSQHALPPEQHWRR</sequence>
<name>A0ACC4E875_PURLI</name>
<protein>
    <submittedName>
        <fullName evidence="1">Uncharacterized protein</fullName>
    </submittedName>
</protein>
<dbReference type="EMBL" id="JBGNUJ010000002">
    <property type="protein sequence ID" value="KAL3963713.1"/>
    <property type="molecule type" value="Genomic_DNA"/>
</dbReference>
<keyword evidence="2" id="KW-1185">Reference proteome</keyword>
<reference evidence="1" key="1">
    <citation type="submission" date="2024-12" db="EMBL/GenBank/DDBJ databases">
        <title>Comparative genomics and development of molecular markers within Purpureocillium lilacinum and among Purpureocillium species.</title>
        <authorList>
            <person name="Yeh Z.-Y."/>
            <person name="Ni N.-T."/>
            <person name="Lo P.-H."/>
            <person name="Mushyakhwo K."/>
            <person name="Lin C.-F."/>
            <person name="Nai Y.-S."/>
        </authorList>
    </citation>
    <scope>NUCLEOTIDE SEQUENCE</scope>
    <source>
        <strain evidence="1">NCHU-NPUST-175</strain>
    </source>
</reference>
<gene>
    <name evidence="1" type="ORF">ACCO45_000717</name>
</gene>
<accession>A0ACC4E875</accession>
<evidence type="ECO:0000313" key="2">
    <source>
        <dbReference type="Proteomes" id="UP001638806"/>
    </source>
</evidence>
<comment type="caution">
    <text evidence="1">The sequence shown here is derived from an EMBL/GenBank/DDBJ whole genome shotgun (WGS) entry which is preliminary data.</text>
</comment>